<proteinExistence type="predicted"/>
<keyword evidence="2" id="KW-1185">Reference proteome</keyword>
<organism evidence="1 2">
    <name type="scientific">Hermanssonia centrifuga</name>
    <dbReference type="NCBI Taxonomy" id="98765"/>
    <lineage>
        <taxon>Eukaryota</taxon>
        <taxon>Fungi</taxon>
        <taxon>Dikarya</taxon>
        <taxon>Basidiomycota</taxon>
        <taxon>Agaricomycotina</taxon>
        <taxon>Agaricomycetes</taxon>
        <taxon>Polyporales</taxon>
        <taxon>Meruliaceae</taxon>
        <taxon>Hermanssonia</taxon>
    </lineage>
</organism>
<protein>
    <submittedName>
        <fullName evidence="1">Uncharacterized protein</fullName>
    </submittedName>
</protein>
<dbReference type="EMBL" id="MLYV02001010">
    <property type="protein sequence ID" value="PSR74219.1"/>
    <property type="molecule type" value="Genomic_DNA"/>
</dbReference>
<sequence length="66" mass="8024">MDMLVGIYTVELAGDIWSSQVLFRRCWLLRARLHCVNQWEVYKILQVRKWVMDPYLHWGDAQDEIE</sequence>
<comment type="caution">
    <text evidence="1">The sequence shown here is derived from an EMBL/GenBank/DDBJ whole genome shotgun (WGS) entry which is preliminary data.</text>
</comment>
<accession>A0A2R6NP33</accession>
<evidence type="ECO:0000313" key="1">
    <source>
        <dbReference type="EMBL" id="PSR74219.1"/>
    </source>
</evidence>
<dbReference type="AlphaFoldDB" id="A0A2R6NP33"/>
<dbReference type="Proteomes" id="UP000186601">
    <property type="component" value="Unassembled WGS sequence"/>
</dbReference>
<reference evidence="1 2" key="1">
    <citation type="submission" date="2018-02" db="EMBL/GenBank/DDBJ databases">
        <title>Genome sequence of the basidiomycete white-rot fungus Phlebia centrifuga.</title>
        <authorList>
            <person name="Granchi Z."/>
            <person name="Peng M."/>
            <person name="de Vries R.P."/>
            <person name="Hilden K."/>
            <person name="Makela M.R."/>
            <person name="Grigoriev I."/>
            <person name="Riley R."/>
        </authorList>
    </citation>
    <scope>NUCLEOTIDE SEQUENCE [LARGE SCALE GENOMIC DNA]</scope>
    <source>
        <strain evidence="1 2">FBCC195</strain>
    </source>
</reference>
<evidence type="ECO:0000313" key="2">
    <source>
        <dbReference type="Proteomes" id="UP000186601"/>
    </source>
</evidence>
<name>A0A2R6NP33_9APHY</name>
<gene>
    <name evidence="1" type="ORF">PHLCEN_2v10021</name>
</gene>